<dbReference type="Gene3D" id="3.80.10.10">
    <property type="entry name" value="Ribonuclease Inhibitor"/>
    <property type="match status" value="1"/>
</dbReference>
<organism evidence="1 2">
    <name type="scientific">Citrus clementina</name>
    <name type="common">Clementine</name>
    <name type="synonym">Citrus deliciosa x Citrus sinensis</name>
    <dbReference type="NCBI Taxonomy" id="85681"/>
    <lineage>
        <taxon>Eukaryota</taxon>
        <taxon>Viridiplantae</taxon>
        <taxon>Streptophyta</taxon>
        <taxon>Embryophyta</taxon>
        <taxon>Tracheophyta</taxon>
        <taxon>Spermatophyta</taxon>
        <taxon>Magnoliopsida</taxon>
        <taxon>eudicotyledons</taxon>
        <taxon>Gunneridae</taxon>
        <taxon>Pentapetalae</taxon>
        <taxon>rosids</taxon>
        <taxon>malvids</taxon>
        <taxon>Sapindales</taxon>
        <taxon>Rutaceae</taxon>
        <taxon>Aurantioideae</taxon>
        <taxon>Citrus</taxon>
    </lineage>
</organism>
<evidence type="ECO:0008006" key="3">
    <source>
        <dbReference type="Google" id="ProtNLM"/>
    </source>
</evidence>
<dbReference type="Proteomes" id="UP000030687">
    <property type="component" value="Unassembled WGS sequence"/>
</dbReference>
<dbReference type="InterPro" id="IPR053772">
    <property type="entry name" value="At1g61320/At1g61330-like"/>
</dbReference>
<evidence type="ECO:0000313" key="2">
    <source>
        <dbReference type="Proteomes" id="UP000030687"/>
    </source>
</evidence>
<dbReference type="KEGG" id="cic:CICLE_v10033584mg"/>
<dbReference type="PANTHER" id="PTHR34145:SF68">
    <property type="entry name" value="FBD DOMAIN-CONTAINING PROTEIN"/>
    <property type="match status" value="1"/>
</dbReference>
<dbReference type="InterPro" id="IPR032675">
    <property type="entry name" value="LRR_dom_sf"/>
</dbReference>
<dbReference type="SUPFAM" id="SSF52047">
    <property type="entry name" value="RNI-like"/>
    <property type="match status" value="1"/>
</dbReference>
<keyword evidence="2" id="KW-1185">Reference proteome</keyword>
<dbReference type="Gramene" id="ESR49031">
    <property type="protein sequence ID" value="ESR49031"/>
    <property type="gene ID" value="CICLE_v10033584mg"/>
</dbReference>
<dbReference type="PANTHER" id="PTHR34145">
    <property type="entry name" value="OS02G0105600 PROTEIN"/>
    <property type="match status" value="1"/>
</dbReference>
<evidence type="ECO:0000313" key="1">
    <source>
        <dbReference type="EMBL" id="ESR49031.1"/>
    </source>
</evidence>
<name>V4TH17_CITCL</name>
<gene>
    <name evidence="1" type="ORF">CICLE_v10033584mg</name>
</gene>
<dbReference type="AlphaFoldDB" id="V4TH17"/>
<dbReference type="EMBL" id="KI536726">
    <property type="protein sequence ID" value="ESR49031.1"/>
    <property type="molecule type" value="Genomic_DNA"/>
</dbReference>
<sequence length="235" mass="26347">MEDVISKLPDELLIDILSRLTIKEAAIEKRVQRLDSENSCLTECESYNFPSPFDTQSSFSSLTSLRFTRVDVGNEAVENLLSYCPLLGVLSLSYAKCLTSLRVSGPLLKPKTLKLHVPFDEFCCIPELPNLKHFELQGNIRPASFLGVAAAFVKACPSLYKLTVTVEDVTYKHRHTMKKHPHSSPRVVELIGFTWVIGEIEFLSGLLECGTRLEKVIIDPMEPMFVGGVVRGMWN</sequence>
<protein>
    <recommendedName>
        <fullName evidence="3">F-box domain-containing protein</fullName>
    </recommendedName>
</protein>
<reference evidence="1 2" key="1">
    <citation type="submission" date="2013-10" db="EMBL/GenBank/DDBJ databases">
        <authorList>
            <consortium name="International Citrus Genome Consortium"/>
            <person name="Jenkins J."/>
            <person name="Schmutz J."/>
            <person name="Prochnik S."/>
            <person name="Rokhsar D."/>
            <person name="Gmitter F."/>
            <person name="Ollitrault P."/>
            <person name="Machado M."/>
            <person name="Talon M."/>
            <person name="Wincker P."/>
            <person name="Jaillon O."/>
            <person name="Morgante M."/>
        </authorList>
    </citation>
    <scope>NUCLEOTIDE SEQUENCE</scope>
    <source>
        <strain evidence="2">cv. Clemenules</strain>
    </source>
</reference>
<accession>V4TH17</accession>
<proteinExistence type="predicted"/>
<dbReference type="InParanoid" id="V4TH17"/>